<evidence type="ECO:0000313" key="1">
    <source>
        <dbReference type="EMBL" id="CRZ01144.1"/>
    </source>
</evidence>
<organism evidence="1">
    <name type="scientific">Spongospora subterranea</name>
    <dbReference type="NCBI Taxonomy" id="70186"/>
    <lineage>
        <taxon>Eukaryota</taxon>
        <taxon>Sar</taxon>
        <taxon>Rhizaria</taxon>
        <taxon>Endomyxa</taxon>
        <taxon>Phytomyxea</taxon>
        <taxon>Plasmodiophorida</taxon>
        <taxon>Plasmodiophoridae</taxon>
        <taxon>Spongospora</taxon>
    </lineage>
</organism>
<reference evidence="1" key="1">
    <citation type="submission" date="2015-04" db="EMBL/GenBank/DDBJ databases">
        <title>The genome sequence of the plant pathogenic Rhizarian Plasmodiophora brassicae reveals insights in its biotrophic life cycle and the origin of chitin synthesis.</title>
        <authorList>
            <person name="Schwelm A."/>
            <person name="Fogelqvist J."/>
            <person name="Knaust A."/>
            <person name="Julke S."/>
            <person name="Lilja T."/>
            <person name="Dhandapani V."/>
            <person name="Bonilla-Rosso G."/>
            <person name="Karlsson M."/>
            <person name="Shevchenko A."/>
            <person name="Choi S.R."/>
            <person name="Kim H.G."/>
            <person name="Park J.Y."/>
            <person name="Lim Y.P."/>
            <person name="Ludwig-Muller J."/>
            <person name="Dixelius C."/>
        </authorList>
    </citation>
    <scope>NUCLEOTIDE SEQUENCE</scope>
    <source>
        <tissue evidence="1">Potato root galls</tissue>
    </source>
</reference>
<sequence>NHLLHQYTFMLLHHLQLTTKYFLELNHSPNQSNFNLMHKIKNGFLRERFKLQWQKSINFLNEIFYFTIGRLILHDMDQFASTSPLALLLIVLTACSWRNSFNNLIIPYNKLLFIGS</sequence>
<protein>
    <submittedName>
        <fullName evidence="1">Uncharacterized protein</fullName>
    </submittedName>
</protein>
<accession>A0A0H5QZY9</accession>
<feature type="non-terminal residue" evidence="1">
    <location>
        <position position="1"/>
    </location>
</feature>
<dbReference type="AlphaFoldDB" id="A0A0H5QZY9"/>
<name>A0A0H5QZY9_9EUKA</name>
<proteinExistence type="predicted"/>
<dbReference type="EMBL" id="HACM01000702">
    <property type="protein sequence ID" value="CRZ01144.1"/>
    <property type="molecule type" value="Transcribed_RNA"/>
</dbReference>